<dbReference type="EMBL" id="MBFA02000047">
    <property type="protein sequence ID" value="MUP13425.1"/>
    <property type="molecule type" value="Genomic_DNA"/>
</dbReference>
<reference evidence="8 9" key="1">
    <citation type="submission" date="2019-11" db="EMBL/GenBank/DDBJ databases">
        <title>Whole-genome sequencing of Allorhizobium vitis.</title>
        <authorList>
            <person name="Gan H.M."/>
            <person name="Savka M.A."/>
        </authorList>
    </citation>
    <scope>NUCLEOTIDE SEQUENCE [LARGE SCALE GENOMIC DNA]</scope>
    <source>
        <strain evidence="7 9">RF2/1</strain>
        <strain evidence="6 8">T1/7</strain>
    </source>
</reference>
<dbReference type="CDD" id="cd04666">
    <property type="entry name" value="NUDIX_DIPP2_like_Nudt4"/>
    <property type="match status" value="1"/>
</dbReference>
<dbReference type="Gene3D" id="3.90.79.10">
    <property type="entry name" value="Nucleoside Triphosphate Pyrophosphohydrolase"/>
    <property type="match status" value="1"/>
</dbReference>
<keyword evidence="3" id="KW-0378">Hydrolase</keyword>
<evidence type="ECO:0000256" key="1">
    <source>
        <dbReference type="ARBA" id="ARBA00001946"/>
    </source>
</evidence>
<evidence type="ECO:0000313" key="9">
    <source>
        <dbReference type="Proteomes" id="UP000179536"/>
    </source>
</evidence>
<dbReference type="GO" id="GO:0046872">
    <property type="term" value="F:metal ion binding"/>
    <property type="evidence" value="ECO:0007669"/>
    <property type="project" value="UniProtKB-KW"/>
</dbReference>
<keyword evidence="8" id="KW-1185">Reference proteome</keyword>
<keyword evidence="2" id="KW-0479">Metal-binding</keyword>
<dbReference type="Proteomes" id="UP000179536">
    <property type="component" value="Unassembled WGS sequence"/>
</dbReference>
<dbReference type="InterPro" id="IPR047198">
    <property type="entry name" value="DDP-like_NUDIX"/>
</dbReference>
<organism evidence="7 9">
    <name type="scientific">Agrobacterium vitis</name>
    <name type="common">Rhizobium vitis</name>
    <dbReference type="NCBI Taxonomy" id="373"/>
    <lineage>
        <taxon>Bacteria</taxon>
        <taxon>Pseudomonadati</taxon>
        <taxon>Pseudomonadota</taxon>
        <taxon>Alphaproteobacteria</taxon>
        <taxon>Hyphomicrobiales</taxon>
        <taxon>Rhizobiaceae</taxon>
        <taxon>Rhizobium/Agrobacterium group</taxon>
        <taxon>Agrobacterium</taxon>
    </lineage>
</organism>
<evidence type="ECO:0000256" key="4">
    <source>
        <dbReference type="ARBA" id="ARBA00022842"/>
    </source>
</evidence>
<protein>
    <submittedName>
        <fullName evidence="7">NUDIX domain-containing protein</fullName>
    </submittedName>
</protein>
<evidence type="ECO:0000313" key="7">
    <source>
        <dbReference type="EMBL" id="MUP13425.1"/>
    </source>
</evidence>
<name>A0ABD6HF41_AGRVI</name>
<evidence type="ECO:0000313" key="6">
    <source>
        <dbReference type="EMBL" id="MUO45720.1"/>
    </source>
</evidence>
<dbReference type="PANTHER" id="PTHR12629">
    <property type="entry name" value="DIPHOSPHOINOSITOL POLYPHOSPHATE PHOSPHOHYDROLASE"/>
    <property type="match status" value="1"/>
</dbReference>
<evidence type="ECO:0000259" key="5">
    <source>
        <dbReference type="PROSITE" id="PS51462"/>
    </source>
</evidence>
<dbReference type="RefSeq" id="WP_012650492.1">
    <property type="nucleotide sequence ID" value="NZ_AP023275.1"/>
</dbReference>
<dbReference type="PANTHER" id="PTHR12629:SF0">
    <property type="entry name" value="DIPHOSPHOINOSITOL-POLYPHOSPHATE DIPHOSPHATASE"/>
    <property type="match status" value="1"/>
</dbReference>
<proteinExistence type="predicted"/>
<dbReference type="GO" id="GO:0016787">
    <property type="term" value="F:hydrolase activity"/>
    <property type="evidence" value="ECO:0007669"/>
    <property type="project" value="UniProtKB-KW"/>
</dbReference>
<keyword evidence="4" id="KW-0460">Magnesium</keyword>
<dbReference type="SUPFAM" id="SSF55811">
    <property type="entry name" value="Nudix"/>
    <property type="match status" value="1"/>
</dbReference>
<dbReference type="AlphaFoldDB" id="A0ABD6HF41"/>
<dbReference type="Proteomes" id="UP000179454">
    <property type="component" value="Unassembled WGS sequence"/>
</dbReference>
<evidence type="ECO:0000256" key="2">
    <source>
        <dbReference type="ARBA" id="ARBA00022723"/>
    </source>
</evidence>
<evidence type="ECO:0000313" key="8">
    <source>
        <dbReference type="Proteomes" id="UP000179454"/>
    </source>
</evidence>
<evidence type="ECO:0000256" key="3">
    <source>
        <dbReference type="ARBA" id="ARBA00022801"/>
    </source>
</evidence>
<dbReference type="PROSITE" id="PS51462">
    <property type="entry name" value="NUDIX"/>
    <property type="match status" value="1"/>
</dbReference>
<gene>
    <name evidence="7" type="ORF">BBK91_026845</name>
    <name evidence="6" type="ORF">BBL17_028790</name>
</gene>
<comment type="caution">
    <text evidence="7">The sequence shown here is derived from an EMBL/GenBank/DDBJ whole genome shotgun (WGS) entry which is preliminary data.</text>
</comment>
<sequence length="178" mass="19870">MSKKRPKTYLGKLAEEAEKLFSGRAIEQYAAICYRRHPVSAEVEVLLISARDSGRWIIPKGWPIEQKLPHQVAEREAWEEAGIKGKAKKRAFGYYTYLKTLEGGDKVPSVVQVHLLKVGSIANNFPEQGQRVAVWLSPHDAALRIREPELRSMLGCVAAKLNKPGKVREASLIGALVE</sequence>
<accession>A0ABD6HF41</accession>
<dbReference type="EMBL" id="MBFE02000061">
    <property type="protein sequence ID" value="MUO45720.1"/>
    <property type="molecule type" value="Genomic_DNA"/>
</dbReference>
<dbReference type="InterPro" id="IPR000086">
    <property type="entry name" value="NUDIX_hydrolase_dom"/>
</dbReference>
<comment type="cofactor">
    <cofactor evidence="1">
        <name>Mg(2+)</name>
        <dbReference type="ChEBI" id="CHEBI:18420"/>
    </cofactor>
</comment>
<dbReference type="Pfam" id="PF00293">
    <property type="entry name" value="NUDIX"/>
    <property type="match status" value="1"/>
</dbReference>
<feature type="domain" description="Nudix hydrolase" evidence="5">
    <location>
        <begin position="26"/>
        <end position="158"/>
    </location>
</feature>
<dbReference type="InterPro" id="IPR015797">
    <property type="entry name" value="NUDIX_hydrolase-like_dom_sf"/>
</dbReference>